<keyword evidence="3" id="KW-1185">Reference proteome</keyword>
<gene>
    <name evidence="2" type="ORF">OIDMADRAFT_49871</name>
</gene>
<reference evidence="2 3" key="1">
    <citation type="submission" date="2014-04" db="EMBL/GenBank/DDBJ databases">
        <authorList>
            <consortium name="DOE Joint Genome Institute"/>
            <person name="Kuo A."/>
            <person name="Martino E."/>
            <person name="Perotto S."/>
            <person name="Kohler A."/>
            <person name="Nagy L.G."/>
            <person name="Floudas D."/>
            <person name="Copeland A."/>
            <person name="Barry K.W."/>
            <person name="Cichocki N."/>
            <person name="Veneault-Fourrey C."/>
            <person name="LaButti K."/>
            <person name="Lindquist E.A."/>
            <person name="Lipzen A."/>
            <person name="Lundell T."/>
            <person name="Morin E."/>
            <person name="Murat C."/>
            <person name="Sun H."/>
            <person name="Tunlid A."/>
            <person name="Henrissat B."/>
            <person name="Grigoriev I.V."/>
            <person name="Hibbett D.S."/>
            <person name="Martin F."/>
            <person name="Nordberg H.P."/>
            <person name="Cantor M.N."/>
            <person name="Hua S.X."/>
        </authorList>
    </citation>
    <scope>NUCLEOTIDE SEQUENCE [LARGE SCALE GENOMIC DNA]</scope>
    <source>
        <strain evidence="2 3">Zn</strain>
    </source>
</reference>
<dbReference type="OrthoDB" id="3445164at2759"/>
<dbReference type="EMBL" id="KN832871">
    <property type="protein sequence ID" value="KIN06384.1"/>
    <property type="molecule type" value="Genomic_DNA"/>
</dbReference>
<dbReference type="Proteomes" id="UP000054321">
    <property type="component" value="Unassembled WGS sequence"/>
</dbReference>
<dbReference type="SUPFAM" id="SSF81383">
    <property type="entry name" value="F-box domain"/>
    <property type="match status" value="1"/>
</dbReference>
<feature type="region of interest" description="Disordered" evidence="1">
    <location>
        <begin position="158"/>
        <end position="179"/>
    </location>
</feature>
<dbReference type="HOGENOM" id="CLU_1366616_0_0_1"/>
<dbReference type="InParanoid" id="A0A0C3D508"/>
<sequence length="200" mass="24081">MSTYYGQPYYSLRDQYRMGPAAKKHRSGRSHRKFRPLPPEAFHEFSQRPYITDLPPEIQLSIFDHLDPVASTCLGLSSKKLYPVHRSKHKKVSLFEGTHDQNIPLCFHLKNWAPQDLMLDWETEKLVSRERYGALQKDRERKYWEAVTYNAGYAPQWQSSRHHQSHQSQHDRPQPRLKRRRRLEKHDIWTYGRRLRAWAF</sequence>
<protein>
    <recommendedName>
        <fullName evidence="4">F-box domain-containing protein</fullName>
    </recommendedName>
</protein>
<organism evidence="2 3">
    <name type="scientific">Oidiodendron maius (strain Zn)</name>
    <dbReference type="NCBI Taxonomy" id="913774"/>
    <lineage>
        <taxon>Eukaryota</taxon>
        <taxon>Fungi</taxon>
        <taxon>Dikarya</taxon>
        <taxon>Ascomycota</taxon>
        <taxon>Pezizomycotina</taxon>
        <taxon>Leotiomycetes</taxon>
        <taxon>Leotiomycetes incertae sedis</taxon>
        <taxon>Myxotrichaceae</taxon>
        <taxon>Oidiodendron</taxon>
    </lineage>
</organism>
<proteinExistence type="predicted"/>
<reference evidence="3" key="2">
    <citation type="submission" date="2015-01" db="EMBL/GenBank/DDBJ databases">
        <title>Evolutionary Origins and Diversification of the Mycorrhizal Mutualists.</title>
        <authorList>
            <consortium name="DOE Joint Genome Institute"/>
            <consortium name="Mycorrhizal Genomics Consortium"/>
            <person name="Kohler A."/>
            <person name="Kuo A."/>
            <person name="Nagy L.G."/>
            <person name="Floudas D."/>
            <person name="Copeland A."/>
            <person name="Barry K.W."/>
            <person name="Cichocki N."/>
            <person name="Veneault-Fourrey C."/>
            <person name="LaButti K."/>
            <person name="Lindquist E.A."/>
            <person name="Lipzen A."/>
            <person name="Lundell T."/>
            <person name="Morin E."/>
            <person name="Murat C."/>
            <person name="Riley R."/>
            <person name="Ohm R."/>
            <person name="Sun H."/>
            <person name="Tunlid A."/>
            <person name="Henrissat B."/>
            <person name="Grigoriev I.V."/>
            <person name="Hibbett D.S."/>
            <person name="Martin F."/>
        </authorList>
    </citation>
    <scope>NUCLEOTIDE SEQUENCE [LARGE SCALE GENOMIC DNA]</scope>
    <source>
        <strain evidence="3">Zn</strain>
    </source>
</reference>
<name>A0A0C3D508_OIDMZ</name>
<evidence type="ECO:0000256" key="1">
    <source>
        <dbReference type="SAM" id="MobiDB-lite"/>
    </source>
</evidence>
<evidence type="ECO:0000313" key="2">
    <source>
        <dbReference type="EMBL" id="KIN06384.1"/>
    </source>
</evidence>
<evidence type="ECO:0000313" key="3">
    <source>
        <dbReference type="Proteomes" id="UP000054321"/>
    </source>
</evidence>
<dbReference type="InterPro" id="IPR036047">
    <property type="entry name" value="F-box-like_dom_sf"/>
</dbReference>
<dbReference type="AlphaFoldDB" id="A0A0C3D508"/>
<evidence type="ECO:0008006" key="4">
    <source>
        <dbReference type="Google" id="ProtNLM"/>
    </source>
</evidence>
<accession>A0A0C3D508</accession>